<name>A0AAY5E9Z1_ELEEL</name>
<feature type="region of interest" description="Disordered" evidence="7">
    <location>
        <begin position="292"/>
        <end position="314"/>
    </location>
</feature>
<feature type="transmembrane region" description="Helical" evidence="8">
    <location>
        <begin position="114"/>
        <end position="134"/>
    </location>
</feature>
<comment type="subcellular location">
    <subcellularLocation>
        <location evidence="1">Membrane</location>
        <topology evidence="1">Multi-pass membrane protein</topology>
    </subcellularLocation>
</comment>
<dbReference type="Ensembl" id="ENSEEET00000057752.1">
    <property type="protein sequence ID" value="ENSEEEP00000053307.1"/>
    <property type="gene ID" value="ENSEEEG00000008739.2"/>
</dbReference>
<dbReference type="PANTHER" id="PTHR34093:SF1">
    <property type="entry name" value="CHLORIDE CHANNEL CLIC-LIKE PROTEIN 1"/>
    <property type="match status" value="1"/>
</dbReference>
<evidence type="ECO:0000256" key="1">
    <source>
        <dbReference type="ARBA" id="ARBA00004141"/>
    </source>
</evidence>
<feature type="compositionally biased region" description="Polar residues" evidence="7">
    <location>
        <begin position="341"/>
        <end position="352"/>
    </location>
</feature>
<evidence type="ECO:0000256" key="7">
    <source>
        <dbReference type="SAM" id="MobiDB-lite"/>
    </source>
</evidence>
<evidence type="ECO:0000256" key="2">
    <source>
        <dbReference type="ARBA" id="ARBA00005944"/>
    </source>
</evidence>
<keyword evidence="10" id="KW-1185">Reference proteome</keyword>
<keyword evidence="5 8" id="KW-1133">Transmembrane helix</keyword>
<reference evidence="9" key="2">
    <citation type="submission" date="2025-08" db="UniProtKB">
        <authorList>
            <consortium name="Ensembl"/>
        </authorList>
    </citation>
    <scope>IDENTIFICATION</scope>
</reference>
<feature type="compositionally biased region" description="Basic and acidic residues" evidence="7">
    <location>
        <begin position="400"/>
        <end position="431"/>
    </location>
</feature>
<dbReference type="GO" id="GO:0016020">
    <property type="term" value="C:membrane"/>
    <property type="evidence" value="ECO:0007669"/>
    <property type="project" value="UniProtKB-SubCell"/>
</dbReference>
<evidence type="ECO:0000256" key="3">
    <source>
        <dbReference type="ARBA" id="ARBA00015571"/>
    </source>
</evidence>
<evidence type="ECO:0000256" key="6">
    <source>
        <dbReference type="ARBA" id="ARBA00023136"/>
    </source>
</evidence>
<keyword evidence="6 8" id="KW-0472">Membrane</keyword>
<evidence type="ECO:0000256" key="5">
    <source>
        <dbReference type="ARBA" id="ARBA00022989"/>
    </source>
</evidence>
<dbReference type="InterPro" id="IPR009231">
    <property type="entry name" value="Chloride_chnl_CLIC-like"/>
</dbReference>
<feature type="compositionally biased region" description="Pro residues" evidence="7">
    <location>
        <begin position="296"/>
        <end position="307"/>
    </location>
</feature>
<proteinExistence type="inferred from homology"/>
<dbReference type="AlphaFoldDB" id="A0AAY5E9Z1"/>
<evidence type="ECO:0000313" key="9">
    <source>
        <dbReference type="Ensembl" id="ENSEEEP00000053307.1"/>
    </source>
</evidence>
<reference evidence="9" key="3">
    <citation type="submission" date="2025-09" db="UniProtKB">
        <authorList>
            <consortium name="Ensembl"/>
        </authorList>
    </citation>
    <scope>IDENTIFICATION</scope>
</reference>
<dbReference type="GeneTree" id="ENSGT00940000165672"/>
<keyword evidence="4 8" id="KW-0812">Transmembrane</keyword>
<protein>
    <recommendedName>
        <fullName evidence="3">Chloride channel CLIC-like protein 1</fullName>
    </recommendedName>
</protein>
<feature type="compositionally biased region" description="Basic and acidic residues" evidence="7">
    <location>
        <begin position="440"/>
        <end position="453"/>
    </location>
</feature>
<dbReference type="PANTHER" id="PTHR34093">
    <property type="entry name" value="CHLORIDE CHANNEL CLIC-LIKE PROTEIN 1"/>
    <property type="match status" value="1"/>
</dbReference>
<accession>A0AAY5E9Z1</accession>
<feature type="region of interest" description="Disordered" evidence="7">
    <location>
        <begin position="397"/>
        <end position="459"/>
    </location>
</feature>
<organism evidence="9 10">
    <name type="scientific">Electrophorus electricus</name>
    <name type="common">Electric eel</name>
    <name type="synonym">Gymnotus electricus</name>
    <dbReference type="NCBI Taxonomy" id="8005"/>
    <lineage>
        <taxon>Eukaryota</taxon>
        <taxon>Metazoa</taxon>
        <taxon>Chordata</taxon>
        <taxon>Craniata</taxon>
        <taxon>Vertebrata</taxon>
        <taxon>Euteleostomi</taxon>
        <taxon>Actinopterygii</taxon>
        <taxon>Neopterygii</taxon>
        <taxon>Teleostei</taxon>
        <taxon>Ostariophysi</taxon>
        <taxon>Gymnotiformes</taxon>
        <taxon>Gymnotoidei</taxon>
        <taxon>Gymnotidae</taxon>
        <taxon>Electrophorus</taxon>
    </lineage>
</organism>
<evidence type="ECO:0000256" key="4">
    <source>
        <dbReference type="ARBA" id="ARBA00022692"/>
    </source>
</evidence>
<dbReference type="GO" id="GO:0005783">
    <property type="term" value="C:endoplasmic reticulum"/>
    <property type="evidence" value="ECO:0007669"/>
    <property type="project" value="TreeGrafter"/>
</dbReference>
<feature type="region of interest" description="Disordered" evidence="7">
    <location>
        <begin position="328"/>
        <end position="370"/>
    </location>
</feature>
<dbReference type="Proteomes" id="UP000314983">
    <property type="component" value="Chromosome 21"/>
</dbReference>
<evidence type="ECO:0000256" key="8">
    <source>
        <dbReference type="SAM" id="Phobius"/>
    </source>
</evidence>
<reference evidence="9 10" key="1">
    <citation type="submission" date="2020-05" db="EMBL/GenBank/DDBJ databases">
        <title>Electrophorus electricus (electric eel) genome, fEleEle1, primary haplotype.</title>
        <authorList>
            <person name="Myers G."/>
            <person name="Meyer A."/>
            <person name="Fedrigo O."/>
            <person name="Formenti G."/>
            <person name="Rhie A."/>
            <person name="Tracey A."/>
            <person name="Sims Y."/>
            <person name="Jarvis E.D."/>
        </authorList>
    </citation>
    <scope>NUCLEOTIDE SEQUENCE [LARGE SCALE GENOMIC DNA]</scope>
</reference>
<evidence type="ECO:0000313" key="10">
    <source>
        <dbReference type="Proteomes" id="UP000314983"/>
    </source>
</evidence>
<comment type="similarity">
    <text evidence="2">Belongs to the chloride channel MCLC family.</text>
</comment>
<dbReference type="Pfam" id="PF05934">
    <property type="entry name" value="MCLC"/>
    <property type="match status" value="1"/>
</dbReference>
<dbReference type="GO" id="GO:0005254">
    <property type="term" value="F:chloride channel activity"/>
    <property type="evidence" value="ECO:0007669"/>
    <property type="project" value="TreeGrafter"/>
</dbReference>
<sequence>ICKPEMICVCLSAAFSSQQQTCSPVFKRFLQKLLKKIEKLDLPTDINAVMHHDAEVKLSKQGVTEIENLLNHDGTWRTGALDEALSQILINFKLHDYEAWKWRFEDTFGVELETVIKVSFFILIVLLIICTEMWSTVSWFVQFKRMFTVCFVISLAWNWLYLYKIELAKQQADVIKVENVYEKCTGLKKIDWKDNLRGETRRQLCDDPFKQYYEVLMVNPILLVPPTKAITITITTFITDPLKHIGQALVNFSEPCLKTCLSLSKHLCLSLLCSVSCAQVAIQHAVVRPLRGWRGDPPPAVQPPSRPPPREVDEVEDRNLWARGDADRILQPRVHPGQEGNRINQMRNQGHSSPEVHQRRHIRPKENRQRVYVETLRDAENLYSGDEADNQQVVRVAESSQHKENEPFSGDVAKEENEASTHAKTNPEHSRTALSGPSVKSDDTNNKASRDVSIHNGNDVSVRFVASLPLK</sequence>